<keyword evidence="2" id="KW-1185">Reference proteome</keyword>
<evidence type="ECO:0000313" key="1">
    <source>
        <dbReference type="EMBL" id="PYC48201.1"/>
    </source>
</evidence>
<protein>
    <submittedName>
        <fullName evidence="1">Uncharacterized protein</fullName>
    </submittedName>
</protein>
<organism evidence="1 2">
    <name type="scientific">Litorivita pollutaquae</name>
    <dbReference type="NCBI Taxonomy" id="2200892"/>
    <lineage>
        <taxon>Bacteria</taxon>
        <taxon>Pseudomonadati</taxon>
        <taxon>Pseudomonadota</taxon>
        <taxon>Alphaproteobacteria</taxon>
        <taxon>Rhodobacterales</taxon>
        <taxon>Paracoccaceae</taxon>
        <taxon>Litorivita</taxon>
    </lineage>
</organism>
<name>A0A2V4MN93_9RHOB</name>
<dbReference type="AlphaFoldDB" id="A0A2V4MN93"/>
<proteinExistence type="predicted"/>
<dbReference type="OrthoDB" id="7773807at2"/>
<comment type="caution">
    <text evidence="1">The sequence shown here is derived from an EMBL/GenBank/DDBJ whole genome shotgun (WGS) entry which is preliminary data.</text>
</comment>
<gene>
    <name evidence="1" type="ORF">DI396_04130</name>
</gene>
<evidence type="ECO:0000313" key="2">
    <source>
        <dbReference type="Proteomes" id="UP000248012"/>
    </source>
</evidence>
<dbReference type="Proteomes" id="UP000248012">
    <property type="component" value="Unassembled WGS sequence"/>
</dbReference>
<sequence>MNPVNWFGKNRAATAAAPTTEAGAKNPLIPERQALNLEKQEGAYLGTSVDKITTLRLEDAPGGKILRVEAVAQTQRAFDVRLIEDPAEAGTLSYTLKAAHPDRAAYGPDRSRKISAAMFLTDQELAGVKTVRVAGTSNALSARP</sequence>
<reference evidence="1 2" key="1">
    <citation type="submission" date="2018-05" db="EMBL/GenBank/DDBJ databases">
        <title>Oceanovita maritima gen. nov., sp. nov., a marine bacterium in the family Rhodobacteraceae isolated from surface seawater of Lundu port Xiamen, China.</title>
        <authorList>
            <person name="Hetharua B.H."/>
            <person name="Min D."/>
            <person name="Liao H."/>
            <person name="Tian Y."/>
        </authorList>
    </citation>
    <scope>NUCLEOTIDE SEQUENCE [LARGE SCALE GENOMIC DNA]</scope>
    <source>
        <strain evidence="1 2">FSX-11</strain>
    </source>
</reference>
<dbReference type="EMBL" id="QFVT01000003">
    <property type="protein sequence ID" value="PYC48201.1"/>
    <property type="molecule type" value="Genomic_DNA"/>
</dbReference>
<accession>A0A2V4MN93</accession>